<organism evidence="2">
    <name type="scientific">Ixodes ricinus</name>
    <name type="common">Common tick</name>
    <name type="synonym">Acarus ricinus</name>
    <dbReference type="NCBI Taxonomy" id="34613"/>
    <lineage>
        <taxon>Eukaryota</taxon>
        <taxon>Metazoa</taxon>
        <taxon>Ecdysozoa</taxon>
        <taxon>Arthropoda</taxon>
        <taxon>Chelicerata</taxon>
        <taxon>Arachnida</taxon>
        <taxon>Acari</taxon>
        <taxon>Parasitiformes</taxon>
        <taxon>Ixodida</taxon>
        <taxon>Ixodoidea</taxon>
        <taxon>Ixodidae</taxon>
        <taxon>Ixodinae</taxon>
        <taxon>Ixodes</taxon>
    </lineage>
</organism>
<feature type="chain" id="PRO_5004735498" evidence="1">
    <location>
        <begin position="27"/>
        <end position="71"/>
    </location>
</feature>
<keyword evidence="1" id="KW-0732">Signal</keyword>
<evidence type="ECO:0000256" key="1">
    <source>
        <dbReference type="SAM" id="SignalP"/>
    </source>
</evidence>
<dbReference type="AlphaFoldDB" id="V5HAR5"/>
<dbReference type="EMBL" id="GANP01014270">
    <property type="protein sequence ID" value="JAB70198.1"/>
    <property type="molecule type" value="mRNA"/>
</dbReference>
<protein>
    <submittedName>
        <fullName evidence="2">Putative secreted salivary protein</fullName>
    </submittedName>
</protein>
<evidence type="ECO:0000313" key="2">
    <source>
        <dbReference type="EMBL" id="JAB70198.1"/>
    </source>
</evidence>
<name>V5HAR5_IXORI</name>
<reference evidence="2" key="1">
    <citation type="journal article" date="2015" name="Sci. Rep.">
        <title>Tissue- and time-dependent transcription in Ixodes ricinus salivary glands and midguts when blood feeding on the vertebrate host.</title>
        <authorList>
            <person name="Kotsyfakis M."/>
            <person name="Schwarz A."/>
            <person name="Erhart J."/>
            <person name="Ribeiro J.M."/>
        </authorList>
    </citation>
    <scope>NUCLEOTIDE SEQUENCE</scope>
    <source>
        <tissue evidence="2">Salivary gland and midgut</tissue>
    </source>
</reference>
<proteinExistence type="evidence at transcript level"/>
<accession>V5HAR5</accession>
<sequence>MAKMRRTLMWTWELLFALLRLATSLASESIPSFSPGCWKTELLTDKKLLVVNDHITLQLTPSSVFAEEYHC</sequence>
<feature type="signal peptide" evidence="1">
    <location>
        <begin position="1"/>
        <end position="26"/>
    </location>
</feature>